<dbReference type="EnsemblMetazoa" id="CLYHEMT010775.1">
    <property type="protein sequence ID" value="CLYHEMP010775.1"/>
    <property type="gene ID" value="CLYHEMG010775"/>
</dbReference>
<reference evidence="9" key="1">
    <citation type="submission" date="2021-01" db="UniProtKB">
        <authorList>
            <consortium name="EnsemblMetazoa"/>
        </authorList>
    </citation>
    <scope>IDENTIFICATION</scope>
</reference>
<organism evidence="9 10">
    <name type="scientific">Clytia hemisphaerica</name>
    <dbReference type="NCBI Taxonomy" id="252671"/>
    <lineage>
        <taxon>Eukaryota</taxon>
        <taxon>Metazoa</taxon>
        <taxon>Cnidaria</taxon>
        <taxon>Hydrozoa</taxon>
        <taxon>Hydroidolina</taxon>
        <taxon>Leptothecata</taxon>
        <taxon>Obeliida</taxon>
        <taxon>Clytiidae</taxon>
        <taxon>Clytia</taxon>
    </lineage>
</organism>
<evidence type="ECO:0000259" key="8">
    <source>
        <dbReference type="PROSITE" id="PS50850"/>
    </source>
</evidence>
<evidence type="ECO:0000313" key="10">
    <source>
        <dbReference type="Proteomes" id="UP000594262"/>
    </source>
</evidence>
<dbReference type="OrthoDB" id="515887at2759"/>
<feature type="region of interest" description="Disordered" evidence="6">
    <location>
        <begin position="123"/>
        <end position="146"/>
    </location>
</feature>
<keyword evidence="3 7" id="KW-0812">Transmembrane</keyword>
<dbReference type="SUPFAM" id="SSF103473">
    <property type="entry name" value="MFS general substrate transporter"/>
    <property type="match status" value="1"/>
</dbReference>
<keyword evidence="10" id="KW-1185">Reference proteome</keyword>
<feature type="transmembrane region" description="Helical" evidence="7">
    <location>
        <begin position="324"/>
        <end position="343"/>
    </location>
</feature>
<evidence type="ECO:0000256" key="1">
    <source>
        <dbReference type="ARBA" id="ARBA00004141"/>
    </source>
</evidence>
<protein>
    <recommendedName>
        <fullName evidence="8">Major facilitator superfamily (MFS) profile domain-containing protein</fullName>
    </recommendedName>
</protein>
<dbReference type="GO" id="GO:0022857">
    <property type="term" value="F:transmembrane transporter activity"/>
    <property type="evidence" value="ECO:0007669"/>
    <property type="project" value="InterPro"/>
</dbReference>
<feature type="transmembrane region" description="Helical" evidence="7">
    <location>
        <begin position="196"/>
        <end position="216"/>
    </location>
</feature>
<dbReference type="PANTHER" id="PTHR16172">
    <property type="entry name" value="MAJOR FACILITATOR SUPERFAMILY DOMAIN-CONTAINING PROTEIN 6-LIKE"/>
    <property type="match status" value="1"/>
</dbReference>
<dbReference type="InterPro" id="IPR024989">
    <property type="entry name" value="MFS_assoc_dom"/>
</dbReference>
<comment type="similarity">
    <text evidence="2">Belongs to the major facilitator superfamily. MFSD6 family.</text>
</comment>
<name>A0A7M5UJA0_9CNID</name>
<dbReference type="Proteomes" id="UP000594262">
    <property type="component" value="Unplaced"/>
</dbReference>
<evidence type="ECO:0000256" key="5">
    <source>
        <dbReference type="ARBA" id="ARBA00023136"/>
    </source>
</evidence>
<dbReference type="PROSITE" id="PS50850">
    <property type="entry name" value="MFS"/>
    <property type="match status" value="1"/>
</dbReference>
<feature type="transmembrane region" description="Helical" evidence="7">
    <location>
        <begin position="62"/>
        <end position="79"/>
    </location>
</feature>
<feature type="transmembrane region" description="Helical" evidence="7">
    <location>
        <begin position="288"/>
        <end position="312"/>
    </location>
</feature>
<evidence type="ECO:0000256" key="7">
    <source>
        <dbReference type="SAM" id="Phobius"/>
    </source>
</evidence>
<dbReference type="InterPro" id="IPR036259">
    <property type="entry name" value="MFS_trans_sf"/>
</dbReference>
<accession>A0A7M5UJA0</accession>
<evidence type="ECO:0000256" key="2">
    <source>
        <dbReference type="ARBA" id="ARBA00005241"/>
    </source>
</evidence>
<feature type="transmembrane region" description="Helical" evidence="7">
    <location>
        <begin position="16"/>
        <end position="38"/>
    </location>
</feature>
<comment type="subcellular location">
    <subcellularLocation>
        <location evidence="1">Membrane</location>
        <topology evidence="1">Multi-pass membrane protein</topology>
    </subcellularLocation>
</comment>
<feature type="transmembrane region" description="Helical" evidence="7">
    <location>
        <begin position="254"/>
        <end position="276"/>
    </location>
</feature>
<evidence type="ECO:0000256" key="3">
    <source>
        <dbReference type="ARBA" id="ARBA00022692"/>
    </source>
</evidence>
<dbReference type="Gene3D" id="1.20.1250.20">
    <property type="entry name" value="MFS general substrate transporter like domains"/>
    <property type="match status" value="1"/>
</dbReference>
<dbReference type="PANTHER" id="PTHR16172:SF2">
    <property type="entry name" value="MAJOR FACILITATOR SUPERFAMILY DOMAIN-CONTAINING PROTEIN 6"/>
    <property type="match status" value="1"/>
</dbReference>
<keyword evidence="4 7" id="KW-1133">Transmembrane helix</keyword>
<evidence type="ECO:0000313" key="9">
    <source>
        <dbReference type="EnsemblMetazoa" id="CLYHEMP010775.1"/>
    </source>
</evidence>
<dbReference type="InterPro" id="IPR051717">
    <property type="entry name" value="MFS_MFSD6"/>
</dbReference>
<keyword evidence="5 7" id="KW-0472">Membrane</keyword>
<evidence type="ECO:0000256" key="4">
    <source>
        <dbReference type="ARBA" id="ARBA00022989"/>
    </source>
</evidence>
<feature type="transmembrane region" description="Helical" evidence="7">
    <location>
        <begin position="91"/>
        <end position="112"/>
    </location>
</feature>
<dbReference type="Pfam" id="PF12832">
    <property type="entry name" value="MFS_1_like"/>
    <property type="match status" value="1"/>
</dbReference>
<feature type="transmembrane region" description="Helical" evidence="7">
    <location>
        <begin position="159"/>
        <end position="176"/>
    </location>
</feature>
<dbReference type="GO" id="GO:0016020">
    <property type="term" value="C:membrane"/>
    <property type="evidence" value="ECO:0007669"/>
    <property type="project" value="UniProtKB-SubCell"/>
</dbReference>
<dbReference type="AlphaFoldDB" id="A0A7M5UJA0"/>
<proteinExistence type="inferred from homology"/>
<sequence length="373" mass="41910">SNEDNENIESNRFGTFYFVMVLINIGVSFAEGSALAFVDTGTLRRSQLAPGDRPLTYGRQRMFAALGAAFGIFSTNLAVDFFPTANITCYAGIFGVYVFFTLCYGASSITLFRGVSFKSNHEEENKEEDEQTLQQKENGEEGTTNKTKKNLRKTLIKTLFQYDVIFFYLTTFVSGLEYSQFTSFLYPYLREMDAPSILLTLSVVISNLASVVGFAFCQDIIHKLGGTYRSFAFVFLMYFVRYFGIGFIQNPWVVLIFQPLHAVSATLFIATGLTHLKATSPLPVITTLISLFNTTHYGLGTIIGSSISGIIYEKYGGRTLFKSTSMLALVWLLVLIVYIVLVVRKRERKEKERTGKTNGLLLMEPVQDKNIKE</sequence>
<evidence type="ECO:0000256" key="6">
    <source>
        <dbReference type="SAM" id="MobiDB-lite"/>
    </source>
</evidence>
<dbReference type="InterPro" id="IPR020846">
    <property type="entry name" value="MFS_dom"/>
</dbReference>
<feature type="domain" description="Major facilitator superfamily (MFS) profile" evidence="8">
    <location>
        <begin position="163"/>
        <end position="373"/>
    </location>
</feature>
<feature type="transmembrane region" description="Helical" evidence="7">
    <location>
        <begin position="228"/>
        <end position="248"/>
    </location>
</feature>